<gene>
    <name evidence="2" type="ORF">CHARACLAT_013907</name>
</gene>
<dbReference type="EMBL" id="JAHUTJ010058402">
    <property type="protein sequence ID" value="MED6287200.1"/>
    <property type="molecule type" value="Genomic_DNA"/>
</dbReference>
<protein>
    <submittedName>
        <fullName evidence="2">Uncharacterized protein</fullName>
    </submittedName>
</protein>
<sequence length="56" mass="6353">MPAPTRTLEQPTEVSARVCRPTQRCDRSVMEYEEPDFLPADTHRKKGGAVSKKTHL</sequence>
<dbReference type="Proteomes" id="UP001352852">
    <property type="component" value="Unassembled WGS sequence"/>
</dbReference>
<keyword evidence="3" id="KW-1185">Reference proteome</keyword>
<proteinExistence type="predicted"/>
<evidence type="ECO:0000313" key="2">
    <source>
        <dbReference type="EMBL" id="MED6287200.1"/>
    </source>
</evidence>
<organism evidence="2 3">
    <name type="scientific">Characodon lateralis</name>
    <dbReference type="NCBI Taxonomy" id="208331"/>
    <lineage>
        <taxon>Eukaryota</taxon>
        <taxon>Metazoa</taxon>
        <taxon>Chordata</taxon>
        <taxon>Craniata</taxon>
        <taxon>Vertebrata</taxon>
        <taxon>Euteleostomi</taxon>
        <taxon>Actinopterygii</taxon>
        <taxon>Neopterygii</taxon>
        <taxon>Teleostei</taxon>
        <taxon>Neoteleostei</taxon>
        <taxon>Acanthomorphata</taxon>
        <taxon>Ovalentaria</taxon>
        <taxon>Atherinomorphae</taxon>
        <taxon>Cyprinodontiformes</taxon>
        <taxon>Goodeidae</taxon>
        <taxon>Characodon</taxon>
    </lineage>
</organism>
<comment type="caution">
    <text evidence="2">The sequence shown here is derived from an EMBL/GenBank/DDBJ whole genome shotgun (WGS) entry which is preliminary data.</text>
</comment>
<feature type="region of interest" description="Disordered" evidence="1">
    <location>
        <begin position="36"/>
        <end position="56"/>
    </location>
</feature>
<feature type="compositionally biased region" description="Basic residues" evidence="1">
    <location>
        <begin position="43"/>
        <end position="56"/>
    </location>
</feature>
<feature type="non-terminal residue" evidence="2">
    <location>
        <position position="56"/>
    </location>
</feature>
<evidence type="ECO:0000313" key="3">
    <source>
        <dbReference type="Proteomes" id="UP001352852"/>
    </source>
</evidence>
<accession>A0ABU7EK70</accession>
<reference evidence="2 3" key="1">
    <citation type="submission" date="2021-06" db="EMBL/GenBank/DDBJ databases">
        <authorList>
            <person name="Palmer J.M."/>
        </authorList>
    </citation>
    <scope>NUCLEOTIDE SEQUENCE [LARGE SCALE GENOMIC DNA]</scope>
    <source>
        <strain evidence="2 3">CL_MEX2019</strain>
        <tissue evidence="2">Muscle</tissue>
    </source>
</reference>
<evidence type="ECO:0000256" key="1">
    <source>
        <dbReference type="SAM" id="MobiDB-lite"/>
    </source>
</evidence>
<name>A0ABU7EK70_9TELE</name>